<dbReference type="AlphaFoldDB" id="A0A2U1K8E2"/>
<evidence type="ECO:0000313" key="4">
    <source>
        <dbReference type="Proteomes" id="UP000245998"/>
    </source>
</evidence>
<dbReference type="EMBL" id="QCZG01000001">
    <property type="protein sequence ID" value="PWA13388.1"/>
    <property type="molecule type" value="Genomic_DNA"/>
</dbReference>
<comment type="subcellular location">
    <subcellularLocation>
        <location evidence="2">Cytoplasm</location>
    </subcellularLocation>
</comment>
<dbReference type="RefSeq" id="WP_116552893.1">
    <property type="nucleotide sequence ID" value="NZ_QCZG01000001.1"/>
</dbReference>
<sequence length="90" mass="10704">MIGERIGLSVWLYSLKQMKNLRRFGNVVYTSKRMKYAIVYCNRENIDETIEKLNSLHYVKAVQPSLKPFLKTEYEKVVDKEKEFELKIGL</sequence>
<reference evidence="3 4" key="1">
    <citation type="submission" date="2018-04" db="EMBL/GenBank/DDBJ databases">
        <title>Camelliibacillus theae gen. nov., sp. nov., isolated from Pu'er tea.</title>
        <authorList>
            <person name="Niu L."/>
        </authorList>
    </citation>
    <scope>NUCLEOTIDE SEQUENCE [LARGE SCALE GENOMIC DNA]</scope>
    <source>
        <strain evidence="3 4">T8</strain>
    </source>
</reference>
<comment type="similarity">
    <text evidence="2">Belongs to the UPF0298 family.</text>
</comment>
<name>A0A2U1K8E2_9BACI</name>
<evidence type="ECO:0000256" key="1">
    <source>
        <dbReference type="ARBA" id="ARBA00022490"/>
    </source>
</evidence>
<protein>
    <recommendedName>
        <fullName evidence="2">UPF0298 protein DCC39_00405</fullName>
    </recommendedName>
</protein>
<dbReference type="PIRSF" id="PIRSF031653">
    <property type="entry name" value="UCP031653"/>
    <property type="match status" value="1"/>
</dbReference>
<evidence type="ECO:0000256" key="2">
    <source>
        <dbReference type="HAMAP-Rule" id="MF_01126"/>
    </source>
</evidence>
<dbReference type="HAMAP" id="MF_01126">
    <property type="entry name" value="UPF0298"/>
    <property type="match status" value="1"/>
</dbReference>
<comment type="caution">
    <text evidence="3">The sequence shown here is derived from an EMBL/GenBank/DDBJ whole genome shotgun (WGS) entry which is preliminary data.</text>
</comment>
<gene>
    <name evidence="3" type="ORF">DCC39_00405</name>
</gene>
<keyword evidence="4" id="KW-1185">Reference proteome</keyword>
<dbReference type="OrthoDB" id="2990788at2"/>
<evidence type="ECO:0000313" key="3">
    <source>
        <dbReference type="EMBL" id="PWA13388.1"/>
    </source>
</evidence>
<dbReference type="NCBIfam" id="NF002777">
    <property type="entry name" value="PRK02886.1"/>
    <property type="match status" value="1"/>
</dbReference>
<organism evidence="3 4">
    <name type="scientific">Pueribacillus theae</name>
    <dbReference type="NCBI Taxonomy" id="2171751"/>
    <lineage>
        <taxon>Bacteria</taxon>
        <taxon>Bacillati</taxon>
        <taxon>Bacillota</taxon>
        <taxon>Bacilli</taxon>
        <taxon>Bacillales</taxon>
        <taxon>Bacillaceae</taxon>
        <taxon>Pueribacillus</taxon>
    </lineage>
</organism>
<dbReference type="Proteomes" id="UP000245998">
    <property type="component" value="Unassembled WGS sequence"/>
</dbReference>
<accession>A0A2U1K8E2</accession>
<dbReference type="GO" id="GO:0005737">
    <property type="term" value="C:cytoplasm"/>
    <property type="evidence" value="ECO:0007669"/>
    <property type="project" value="UniProtKB-SubCell"/>
</dbReference>
<dbReference type="InterPro" id="IPR016979">
    <property type="entry name" value="DUF2129"/>
</dbReference>
<keyword evidence="1 2" id="KW-0963">Cytoplasm</keyword>
<proteinExistence type="inferred from homology"/>
<dbReference type="Pfam" id="PF09902">
    <property type="entry name" value="DUF2129"/>
    <property type="match status" value="1"/>
</dbReference>